<sequence length="248" mass="27687">MTQVKYEISQPTPPPVTSLSVIDEVNIQHVQATMAKINQFQALVQKNLRQNHDYGIIPGTPKPTLLKPGAEKILMLMGLRSEFEIVDSTRDFREGFFQYQVRCKLFKGDVLITEGLGSCNTKEKKYIKQDAFGADNTVLKMAKKRALIDATLLVASLSDIFTQDLEDMDLEGTPIQESVQNQRVATDQSGTITSSQAKRMFALAKGDQDIVRQVLSEYGYKGSSEVEKVKYNEICEKIEKIAAEKASA</sequence>
<proteinExistence type="predicted"/>
<dbReference type="AlphaFoldDB" id="A0A7G6E1B0"/>
<evidence type="ECO:0000313" key="2">
    <source>
        <dbReference type="Proteomes" id="UP000515847"/>
    </source>
</evidence>
<reference evidence="1 2" key="1">
    <citation type="journal article" date="2019" name="Front. Microbiol.">
        <title>Thermoanaerosceptrum fracticalcis gen. nov. sp. nov., a Novel Fumarate-Fermenting Microorganism From a Deep Fractured Carbonate Aquifer of the US Great Basin.</title>
        <authorList>
            <person name="Hamilton-Brehm S.D."/>
            <person name="Stewart L.E."/>
            <person name="Zavarin M."/>
            <person name="Caldwell M."/>
            <person name="Lawson P.A."/>
            <person name="Onstott T.C."/>
            <person name="Grzymski J."/>
            <person name="Neveux I."/>
            <person name="Lollar B.S."/>
            <person name="Russell C.E."/>
            <person name="Moser D.P."/>
        </authorList>
    </citation>
    <scope>NUCLEOTIDE SEQUENCE [LARGE SCALE GENOMIC DNA]</scope>
    <source>
        <strain evidence="1 2">DRI-13</strain>
    </source>
</reference>
<gene>
    <name evidence="1" type="ORF">BR63_05760</name>
</gene>
<organism evidence="1 2">
    <name type="scientific">Thermanaerosceptrum fracticalcis</name>
    <dbReference type="NCBI Taxonomy" id="1712410"/>
    <lineage>
        <taxon>Bacteria</taxon>
        <taxon>Bacillati</taxon>
        <taxon>Bacillota</taxon>
        <taxon>Clostridia</taxon>
        <taxon>Eubacteriales</taxon>
        <taxon>Peptococcaceae</taxon>
        <taxon>Thermanaerosceptrum</taxon>
    </lineage>
</organism>
<evidence type="ECO:0000313" key="1">
    <source>
        <dbReference type="EMBL" id="QNB45864.1"/>
    </source>
</evidence>
<dbReference type="RefSeq" id="WP_051965966.1">
    <property type="nucleotide sequence ID" value="NZ_CP045798.1"/>
</dbReference>
<name>A0A7G6E1B0_THEFR</name>
<dbReference type="KEGG" id="tfr:BR63_05760"/>
<dbReference type="Proteomes" id="UP000515847">
    <property type="component" value="Chromosome"/>
</dbReference>
<accession>A0A7G6E1B0</accession>
<dbReference type="OrthoDB" id="423960at2"/>
<keyword evidence="2" id="KW-1185">Reference proteome</keyword>
<protein>
    <submittedName>
        <fullName evidence="1">Uncharacterized protein</fullName>
    </submittedName>
</protein>
<dbReference type="EMBL" id="CP045798">
    <property type="protein sequence ID" value="QNB45864.1"/>
    <property type="molecule type" value="Genomic_DNA"/>
</dbReference>